<proteinExistence type="predicted"/>
<evidence type="ECO:0000256" key="4">
    <source>
        <dbReference type="SAM" id="MobiDB-lite"/>
    </source>
</evidence>
<feature type="region of interest" description="Disordered" evidence="4">
    <location>
        <begin position="169"/>
        <end position="217"/>
    </location>
</feature>
<feature type="coiled-coil region" evidence="3">
    <location>
        <begin position="601"/>
        <end position="642"/>
    </location>
</feature>
<dbReference type="PANTHER" id="PTHR42648">
    <property type="entry name" value="TRANSPOSASE, PUTATIVE-RELATED"/>
    <property type="match status" value="1"/>
</dbReference>
<feature type="domain" description="Integrase catalytic" evidence="5">
    <location>
        <begin position="1"/>
        <end position="77"/>
    </location>
</feature>
<dbReference type="Pfam" id="PF07727">
    <property type="entry name" value="RVT_2"/>
    <property type="match status" value="2"/>
</dbReference>
<evidence type="ECO:0000259" key="5">
    <source>
        <dbReference type="PROSITE" id="PS50994"/>
    </source>
</evidence>
<dbReference type="Gene3D" id="3.30.420.10">
    <property type="entry name" value="Ribonuclease H-like superfamily/Ribonuclease H"/>
    <property type="match status" value="1"/>
</dbReference>
<dbReference type="PROSITE" id="PS50994">
    <property type="entry name" value="INTEGRASE"/>
    <property type="match status" value="1"/>
</dbReference>
<name>A0A6L2NDC0_TANCI</name>
<evidence type="ECO:0000313" key="6">
    <source>
        <dbReference type="EMBL" id="GEU82554.1"/>
    </source>
</evidence>
<feature type="compositionally biased region" description="Polar residues" evidence="4">
    <location>
        <begin position="556"/>
        <end position="567"/>
    </location>
</feature>
<protein>
    <recommendedName>
        <fullName evidence="5">Integrase catalytic domain-containing protein</fullName>
    </recommendedName>
</protein>
<dbReference type="GO" id="GO:0003676">
    <property type="term" value="F:nucleic acid binding"/>
    <property type="evidence" value="ECO:0007669"/>
    <property type="project" value="InterPro"/>
</dbReference>
<dbReference type="GO" id="GO:0046872">
    <property type="term" value="F:metal ion binding"/>
    <property type="evidence" value="ECO:0007669"/>
    <property type="project" value="UniProtKB-KW"/>
</dbReference>
<sequence>MKGINKDFSVARTPQQNGVAERKNKTLIEAAKTMLHDSKLPTTFCAEVVNIACYVQNKVLVIKPHNKTPYELFLDRKPALSFMRPFGCPVLILNTIDHLVNTACYVQNKVLVIKPHNKTPYELFLDRKPALSFMRPFGCPVLILNTIDHLGSRPNWLFDIDSLTKSINSKPVVTGNQSNGSTGEEEKKDTEDPGNEESKASIIEEPRVNQEKDNVNSTNRVNVVSSTINAVSNEVNVVGRNSSIELPDDPNMPDLEDISIFEDSNEDEVYVCQPPSFEDLEFPDRVYKVEKALYGLHQAPRAWVKGDILLAQVYVDEIIFGSTRKEICTEFEKMMHKKFQMSSMGELTFFLGLQVTQNDDEIFISQDKYMDETLKKFGFSTVKTTSTPMETSKPLMKDENAENVDVHLYRSMIGSLILYTNDDWNDVKQLLEMELRLTLAYTYYCQLKVNAARHKLTTTVHIIDFLIANLIKYALTMNPTIYTLCIEQFWVTAKAKNINEEAQIHAMVDGKKVIISEATIRRYLKFKDEGEVAWLSNEVIFEQLPLMGKPRRQDTQETQPSGPTTNVAGEALNEENIPVQSNDLPLSRVNTFGIGEDSLKLNELMELCTKLSERALNLETTKTAQAKEILCLKRRVKRLEKKNKSRTHRLKRLYNIGLFARVELYAKEQSLDEEDASKQGRNIVDIDADVESTLVNETAEDQRRYDDQEMFDTCVLDDEEEVLLKEAQDV</sequence>
<comment type="caution">
    <text evidence="6">The sequence shown here is derived from an EMBL/GenBank/DDBJ whole genome shotgun (WGS) entry which is preliminary data.</text>
</comment>
<dbReference type="PANTHER" id="PTHR42648:SF32">
    <property type="entry name" value="RIBONUCLEASE H-LIKE DOMAIN, GAG-PRE-INTEGRASE DOMAIN PROTEIN-RELATED"/>
    <property type="match status" value="1"/>
</dbReference>
<reference evidence="6" key="1">
    <citation type="journal article" date="2019" name="Sci. Rep.">
        <title>Draft genome of Tanacetum cinerariifolium, the natural source of mosquito coil.</title>
        <authorList>
            <person name="Yamashiro T."/>
            <person name="Shiraishi A."/>
            <person name="Satake H."/>
            <person name="Nakayama K."/>
        </authorList>
    </citation>
    <scope>NUCLEOTIDE SEQUENCE</scope>
</reference>
<dbReference type="GO" id="GO:0016787">
    <property type="term" value="F:hydrolase activity"/>
    <property type="evidence" value="ECO:0007669"/>
    <property type="project" value="UniProtKB-KW"/>
</dbReference>
<dbReference type="InterPro" id="IPR001584">
    <property type="entry name" value="Integrase_cat-core"/>
</dbReference>
<dbReference type="InterPro" id="IPR039537">
    <property type="entry name" value="Retrotran_Ty1/copia-like"/>
</dbReference>
<dbReference type="EMBL" id="BKCJ010008502">
    <property type="protein sequence ID" value="GEU82554.1"/>
    <property type="molecule type" value="Genomic_DNA"/>
</dbReference>
<feature type="compositionally biased region" description="Basic and acidic residues" evidence="4">
    <location>
        <begin position="184"/>
        <end position="214"/>
    </location>
</feature>
<gene>
    <name evidence="6" type="ORF">Tci_054532</name>
</gene>
<accession>A0A6L2NDC0</accession>
<dbReference type="InterPro" id="IPR013103">
    <property type="entry name" value="RVT_2"/>
</dbReference>
<dbReference type="GO" id="GO:0015074">
    <property type="term" value="P:DNA integration"/>
    <property type="evidence" value="ECO:0007669"/>
    <property type="project" value="InterPro"/>
</dbReference>
<organism evidence="6">
    <name type="scientific">Tanacetum cinerariifolium</name>
    <name type="common">Dalmatian daisy</name>
    <name type="synonym">Chrysanthemum cinerariifolium</name>
    <dbReference type="NCBI Taxonomy" id="118510"/>
    <lineage>
        <taxon>Eukaryota</taxon>
        <taxon>Viridiplantae</taxon>
        <taxon>Streptophyta</taxon>
        <taxon>Embryophyta</taxon>
        <taxon>Tracheophyta</taxon>
        <taxon>Spermatophyta</taxon>
        <taxon>Magnoliopsida</taxon>
        <taxon>eudicotyledons</taxon>
        <taxon>Gunneridae</taxon>
        <taxon>Pentapetalae</taxon>
        <taxon>asterids</taxon>
        <taxon>campanulids</taxon>
        <taxon>Asterales</taxon>
        <taxon>Asteraceae</taxon>
        <taxon>Asteroideae</taxon>
        <taxon>Anthemideae</taxon>
        <taxon>Anthemidinae</taxon>
        <taxon>Tanacetum</taxon>
    </lineage>
</organism>
<evidence type="ECO:0000256" key="1">
    <source>
        <dbReference type="ARBA" id="ARBA00022723"/>
    </source>
</evidence>
<evidence type="ECO:0000256" key="3">
    <source>
        <dbReference type="SAM" id="Coils"/>
    </source>
</evidence>
<feature type="region of interest" description="Disordered" evidence="4">
    <location>
        <begin position="550"/>
        <end position="569"/>
    </location>
</feature>
<feature type="compositionally biased region" description="Polar residues" evidence="4">
    <location>
        <begin position="169"/>
        <end position="182"/>
    </location>
</feature>
<evidence type="ECO:0000256" key="2">
    <source>
        <dbReference type="ARBA" id="ARBA00022801"/>
    </source>
</evidence>
<dbReference type="AlphaFoldDB" id="A0A6L2NDC0"/>
<dbReference type="SUPFAM" id="SSF53098">
    <property type="entry name" value="Ribonuclease H-like"/>
    <property type="match status" value="1"/>
</dbReference>
<dbReference type="InterPro" id="IPR012337">
    <property type="entry name" value="RNaseH-like_sf"/>
</dbReference>
<keyword evidence="3" id="KW-0175">Coiled coil</keyword>
<keyword evidence="2" id="KW-0378">Hydrolase</keyword>
<keyword evidence="1" id="KW-0479">Metal-binding</keyword>
<dbReference type="InterPro" id="IPR036397">
    <property type="entry name" value="RNaseH_sf"/>
</dbReference>